<dbReference type="AlphaFoldDB" id="A0A3M7PMQ7"/>
<gene>
    <name evidence="1" type="ORF">BpHYR1_012702</name>
</gene>
<name>A0A3M7PMQ7_BRAPC</name>
<comment type="caution">
    <text evidence="1">The sequence shown here is derived from an EMBL/GenBank/DDBJ whole genome shotgun (WGS) entry which is preliminary data.</text>
</comment>
<evidence type="ECO:0000313" key="2">
    <source>
        <dbReference type="Proteomes" id="UP000276133"/>
    </source>
</evidence>
<proteinExistence type="predicted"/>
<organism evidence="1 2">
    <name type="scientific">Brachionus plicatilis</name>
    <name type="common">Marine rotifer</name>
    <name type="synonym">Brachionus muelleri</name>
    <dbReference type="NCBI Taxonomy" id="10195"/>
    <lineage>
        <taxon>Eukaryota</taxon>
        <taxon>Metazoa</taxon>
        <taxon>Spiralia</taxon>
        <taxon>Gnathifera</taxon>
        <taxon>Rotifera</taxon>
        <taxon>Eurotatoria</taxon>
        <taxon>Monogononta</taxon>
        <taxon>Pseudotrocha</taxon>
        <taxon>Ploima</taxon>
        <taxon>Brachionidae</taxon>
        <taxon>Brachionus</taxon>
    </lineage>
</organism>
<keyword evidence="2" id="KW-1185">Reference proteome</keyword>
<protein>
    <submittedName>
        <fullName evidence="1">Uncharacterized protein</fullName>
    </submittedName>
</protein>
<accession>A0A3M7PMQ7</accession>
<reference evidence="1 2" key="1">
    <citation type="journal article" date="2018" name="Sci. Rep.">
        <title>Genomic signatures of local adaptation to the degree of environmental predictability in rotifers.</title>
        <authorList>
            <person name="Franch-Gras L."/>
            <person name="Hahn C."/>
            <person name="Garcia-Roger E.M."/>
            <person name="Carmona M.J."/>
            <person name="Serra M."/>
            <person name="Gomez A."/>
        </authorList>
    </citation>
    <scope>NUCLEOTIDE SEQUENCE [LARGE SCALE GENOMIC DNA]</scope>
    <source>
        <strain evidence="1">HYR1</strain>
    </source>
</reference>
<sequence>NQNKITTSNRQAINHLPIRYKNTYSKSNTNTTSCATFANTNYRISLSEHTSIIMTQISDLIISLNCL</sequence>
<dbReference type="Proteomes" id="UP000276133">
    <property type="component" value="Unassembled WGS sequence"/>
</dbReference>
<evidence type="ECO:0000313" key="1">
    <source>
        <dbReference type="EMBL" id="RNA00340.1"/>
    </source>
</evidence>
<feature type="non-terminal residue" evidence="1">
    <location>
        <position position="67"/>
    </location>
</feature>
<dbReference type="EMBL" id="REGN01009803">
    <property type="protein sequence ID" value="RNA00340.1"/>
    <property type="molecule type" value="Genomic_DNA"/>
</dbReference>
<feature type="non-terminal residue" evidence="1">
    <location>
        <position position="1"/>
    </location>
</feature>